<dbReference type="SUPFAM" id="SSF64518">
    <property type="entry name" value="Phase 1 flagellin"/>
    <property type="match status" value="1"/>
</dbReference>
<keyword evidence="7" id="KW-0969">Cilium</keyword>
<comment type="subcellular location">
    <subcellularLocation>
        <location evidence="4">Secreted</location>
    </subcellularLocation>
    <subcellularLocation>
        <location evidence="4">Bacterial flagellum</location>
    </subcellularLocation>
</comment>
<dbReference type="EMBL" id="BAABDL010000088">
    <property type="protein sequence ID" value="GAA4072091.1"/>
    <property type="molecule type" value="Genomic_DNA"/>
</dbReference>
<accession>A0ABP7VQ27</accession>
<dbReference type="PRINTS" id="PR00207">
    <property type="entry name" value="FLAGELLIN"/>
</dbReference>
<dbReference type="Gene3D" id="6.10.10.10">
    <property type="entry name" value="Flagellar export chaperone, C-terminal domain"/>
    <property type="match status" value="1"/>
</dbReference>
<dbReference type="RefSeq" id="WP_344912215.1">
    <property type="nucleotide sequence ID" value="NZ_BAABDL010000088.1"/>
</dbReference>
<dbReference type="InterPro" id="IPR001492">
    <property type="entry name" value="Flagellin"/>
</dbReference>
<evidence type="ECO:0000259" key="5">
    <source>
        <dbReference type="Pfam" id="PF00669"/>
    </source>
</evidence>
<keyword evidence="4" id="KW-0964">Secreted</keyword>
<feature type="domain" description="Flagellin N-terminal" evidence="5">
    <location>
        <begin position="5"/>
        <end position="139"/>
    </location>
</feature>
<evidence type="ECO:0000259" key="6">
    <source>
        <dbReference type="Pfam" id="PF00700"/>
    </source>
</evidence>
<evidence type="ECO:0000256" key="3">
    <source>
        <dbReference type="ARBA" id="ARBA00023143"/>
    </source>
</evidence>
<dbReference type="PANTHER" id="PTHR42792:SF2">
    <property type="entry name" value="FLAGELLIN"/>
    <property type="match status" value="1"/>
</dbReference>
<dbReference type="InterPro" id="IPR001029">
    <property type="entry name" value="Flagellin_N"/>
</dbReference>
<comment type="function">
    <text evidence="4">Flagellin is the subunit protein which polymerizes to form the filaments of bacterial flagella.</text>
</comment>
<sequence length="271" mass="30023">MRLGTNVGAMIAIRNMSYHYSMTQRSIMRLSSGLRINRAADDAAGLAISEKMRAQIRGLNMAVRNAQDGISLLQTAEGALNESHAILHRMRELSVQAATGTYSDDERQMMQDEIEQLRDELTRIGRDTEFNKKPLLNGDFQNQRLQIGANSGQNIAITINDMRAGALGLDGVDISTQDGADKAIGIFDDAITNVSRERSRLGATQNRLGHTINNLTTMSINLTEAESRIRDVDIAKEMMQFTKHNILAQAAQMMAAQAMQQQYSVLQLLRV</sequence>
<evidence type="ECO:0000313" key="8">
    <source>
        <dbReference type="Proteomes" id="UP001501734"/>
    </source>
</evidence>
<feature type="domain" description="Flagellin C-terminal" evidence="6">
    <location>
        <begin position="185"/>
        <end position="269"/>
    </location>
</feature>
<protein>
    <recommendedName>
        <fullName evidence="2 4">Flagellin</fullName>
    </recommendedName>
</protein>
<keyword evidence="7" id="KW-0282">Flagellum</keyword>
<comment type="similarity">
    <text evidence="1 4">Belongs to the bacterial flagellin family.</text>
</comment>
<dbReference type="Gene3D" id="1.20.1330.10">
    <property type="entry name" value="f41 fragment of flagellin, N-terminal domain"/>
    <property type="match status" value="1"/>
</dbReference>
<keyword evidence="7" id="KW-0966">Cell projection</keyword>
<evidence type="ECO:0000256" key="1">
    <source>
        <dbReference type="ARBA" id="ARBA00005709"/>
    </source>
</evidence>
<name>A0ABP7VQ27_9BACI</name>
<evidence type="ECO:0000256" key="4">
    <source>
        <dbReference type="RuleBase" id="RU362073"/>
    </source>
</evidence>
<keyword evidence="3 4" id="KW-0975">Bacterial flagellum</keyword>
<dbReference type="PANTHER" id="PTHR42792">
    <property type="entry name" value="FLAGELLIN"/>
    <property type="match status" value="1"/>
</dbReference>
<evidence type="ECO:0000313" key="7">
    <source>
        <dbReference type="EMBL" id="GAA4072091.1"/>
    </source>
</evidence>
<reference evidence="8" key="1">
    <citation type="journal article" date="2019" name="Int. J. Syst. Evol. Microbiol.">
        <title>The Global Catalogue of Microorganisms (GCM) 10K type strain sequencing project: providing services to taxonomists for standard genome sequencing and annotation.</title>
        <authorList>
            <consortium name="The Broad Institute Genomics Platform"/>
            <consortium name="The Broad Institute Genome Sequencing Center for Infectious Disease"/>
            <person name="Wu L."/>
            <person name="Ma J."/>
        </authorList>
    </citation>
    <scope>NUCLEOTIDE SEQUENCE [LARGE SCALE GENOMIC DNA]</scope>
    <source>
        <strain evidence="8">JCM 17250</strain>
    </source>
</reference>
<dbReference type="Pfam" id="PF00669">
    <property type="entry name" value="Flagellin_N"/>
    <property type="match status" value="1"/>
</dbReference>
<dbReference type="Pfam" id="PF00700">
    <property type="entry name" value="Flagellin_C"/>
    <property type="match status" value="1"/>
</dbReference>
<evidence type="ECO:0000256" key="2">
    <source>
        <dbReference type="ARBA" id="ARBA00020110"/>
    </source>
</evidence>
<dbReference type="InterPro" id="IPR042187">
    <property type="entry name" value="Flagellin_C_sub2"/>
</dbReference>
<gene>
    <name evidence="7" type="ORF">GCM10022410_17050</name>
</gene>
<keyword evidence="8" id="KW-1185">Reference proteome</keyword>
<proteinExistence type="inferred from homology"/>
<dbReference type="Proteomes" id="UP001501734">
    <property type="component" value="Unassembled WGS sequence"/>
</dbReference>
<organism evidence="7 8">
    <name type="scientific">Amphibacillus indicireducens</name>
    <dbReference type="NCBI Taxonomy" id="1076330"/>
    <lineage>
        <taxon>Bacteria</taxon>
        <taxon>Bacillati</taxon>
        <taxon>Bacillota</taxon>
        <taxon>Bacilli</taxon>
        <taxon>Bacillales</taxon>
        <taxon>Bacillaceae</taxon>
        <taxon>Amphibacillus</taxon>
    </lineage>
</organism>
<comment type="caution">
    <text evidence="7">The sequence shown here is derived from an EMBL/GenBank/DDBJ whole genome shotgun (WGS) entry which is preliminary data.</text>
</comment>
<dbReference type="InterPro" id="IPR046358">
    <property type="entry name" value="Flagellin_C"/>
</dbReference>